<dbReference type="AlphaFoldDB" id="A0A7H0SP67"/>
<feature type="signal peptide" evidence="2">
    <location>
        <begin position="1"/>
        <end position="20"/>
    </location>
</feature>
<evidence type="ECO:0000256" key="1">
    <source>
        <dbReference type="SAM" id="MobiDB-lite"/>
    </source>
</evidence>
<name>A0A7H0SP67_9CORY</name>
<evidence type="ECO:0000313" key="3">
    <source>
        <dbReference type="EMBL" id="QNQ90342.1"/>
    </source>
</evidence>
<dbReference type="InterPro" id="IPR058248">
    <property type="entry name" value="Lxx211020-like"/>
</dbReference>
<accession>A0A7H0SP67</accession>
<dbReference type="Proteomes" id="UP000516320">
    <property type="component" value="Chromosome"/>
</dbReference>
<keyword evidence="2" id="KW-0732">Signal</keyword>
<dbReference type="SUPFAM" id="SSF110087">
    <property type="entry name" value="DR1885-like metal-binding protein"/>
    <property type="match status" value="1"/>
</dbReference>
<dbReference type="Pfam" id="PF04314">
    <property type="entry name" value="PCuAC"/>
    <property type="match status" value="1"/>
</dbReference>
<dbReference type="InterPro" id="IPR036182">
    <property type="entry name" value="PCuAC_sf"/>
</dbReference>
<feature type="compositionally biased region" description="Basic and acidic residues" evidence="1">
    <location>
        <begin position="186"/>
        <end position="202"/>
    </location>
</feature>
<sequence length="202" mass="20982">MKKYTLGAASLMAIAAISLAGCTNSEQASTSSSASAASSAASSAAESASSSAQTPDADHALSLVDGVVRASTEGKNMTAGFGTIHNNTDKDINIVAVSSDDIKANRFELHEVVNGVMRQKEGGFIIPAHGDLKLQPGGNHFMFMELTEPVKAGDDVDLKVTLSDGSTVDFDNVPVRTFGSGDEDYGDIHNDHSNGTDENAHH</sequence>
<dbReference type="PANTHER" id="PTHR36302:SF1">
    <property type="entry name" value="COPPER CHAPERONE PCU(A)C"/>
    <property type="match status" value="1"/>
</dbReference>
<dbReference type="RefSeq" id="WP_187973658.1">
    <property type="nucleotide sequence ID" value="NZ_CP046884.1"/>
</dbReference>
<dbReference type="KEGG" id="cpoy:GP475_06580"/>
<gene>
    <name evidence="3" type="ORF">GP475_06580</name>
</gene>
<feature type="region of interest" description="Disordered" evidence="1">
    <location>
        <begin position="181"/>
        <end position="202"/>
    </location>
</feature>
<organism evidence="3 4">
    <name type="scientific">Corynebacterium poyangense</name>
    <dbReference type="NCBI Taxonomy" id="2684405"/>
    <lineage>
        <taxon>Bacteria</taxon>
        <taxon>Bacillati</taxon>
        <taxon>Actinomycetota</taxon>
        <taxon>Actinomycetes</taxon>
        <taxon>Mycobacteriales</taxon>
        <taxon>Corynebacteriaceae</taxon>
        <taxon>Corynebacterium</taxon>
    </lineage>
</organism>
<proteinExistence type="predicted"/>
<dbReference type="InterPro" id="IPR007410">
    <property type="entry name" value="LpqE-like"/>
</dbReference>
<keyword evidence="4" id="KW-1185">Reference proteome</keyword>
<evidence type="ECO:0000256" key="2">
    <source>
        <dbReference type="SAM" id="SignalP"/>
    </source>
</evidence>
<dbReference type="Gene3D" id="2.60.40.1890">
    <property type="entry name" value="PCu(A)C copper chaperone"/>
    <property type="match status" value="1"/>
</dbReference>
<protein>
    <submittedName>
        <fullName evidence="3">Copper chaperone PCu(A)C</fullName>
    </submittedName>
</protein>
<evidence type="ECO:0000313" key="4">
    <source>
        <dbReference type="Proteomes" id="UP000516320"/>
    </source>
</evidence>
<dbReference type="PANTHER" id="PTHR36302">
    <property type="entry name" value="BLR7088 PROTEIN"/>
    <property type="match status" value="1"/>
</dbReference>
<dbReference type="EMBL" id="CP046884">
    <property type="protein sequence ID" value="QNQ90342.1"/>
    <property type="molecule type" value="Genomic_DNA"/>
</dbReference>
<reference evidence="3 4" key="1">
    <citation type="submission" date="2019-12" db="EMBL/GenBank/DDBJ databases">
        <title>Corynebacterium sp. nov., isolated from feces of the Anser Albifrons in China.</title>
        <authorList>
            <person name="Liu Q."/>
        </authorList>
    </citation>
    <scope>NUCLEOTIDE SEQUENCE [LARGE SCALE GENOMIC DNA]</scope>
    <source>
        <strain evidence="3 4">4H37-19</strain>
    </source>
</reference>
<dbReference type="PROSITE" id="PS51257">
    <property type="entry name" value="PROKAR_LIPOPROTEIN"/>
    <property type="match status" value="1"/>
</dbReference>
<feature type="chain" id="PRO_5043355213" evidence="2">
    <location>
        <begin position="21"/>
        <end position="202"/>
    </location>
</feature>